<dbReference type="EMBL" id="FQWZ01000001">
    <property type="protein sequence ID" value="SHG50119.1"/>
    <property type="molecule type" value="Genomic_DNA"/>
</dbReference>
<organism evidence="1 2">
    <name type="scientific">Hydrocarboniphaga daqingensis</name>
    <dbReference type="NCBI Taxonomy" id="490188"/>
    <lineage>
        <taxon>Bacteria</taxon>
        <taxon>Pseudomonadati</taxon>
        <taxon>Pseudomonadota</taxon>
        <taxon>Gammaproteobacteria</taxon>
        <taxon>Nevskiales</taxon>
        <taxon>Nevskiaceae</taxon>
        <taxon>Hydrocarboniphaga</taxon>
    </lineage>
</organism>
<dbReference type="AlphaFoldDB" id="A0A1M5KC97"/>
<evidence type="ECO:0000313" key="2">
    <source>
        <dbReference type="Proteomes" id="UP000199758"/>
    </source>
</evidence>
<keyword evidence="2" id="KW-1185">Reference proteome</keyword>
<proteinExistence type="predicted"/>
<evidence type="ECO:0000313" key="1">
    <source>
        <dbReference type="EMBL" id="SHG50119.1"/>
    </source>
</evidence>
<accession>A0A1M5KC97</accession>
<sequence length="149" mass="15992">MIEIAKFGTLFLLAKLVGCACVLVPAAYEAPIRAIQLSMYYKVLTQGPGGFDDAVQISIVDAPAQYASGVGRLLRANDGTGGQEAGLYFAEYVANDAAVRAGLMSLAERNPDQATKEFVRRLLDGTDQAEQGIQPDGPASGWSARYFWR</sequence>
<gene>
    <name evidence="1" type="ORF">SAMN04488068_0465</name>
</gene>
<name>A0A1M5KC97_9GAMM</name>
<reference evidence="1 2" key="1">
    <citation type="submission" date="2016-11" db="EMBL/GenBank/DDBJ databases">
        <authorList>
            <person name="Jaros S."/>
            <person name="Januszkiewicz K."/>
            <person name="Wedrychowicz H."/>
        </authorList>
    </citation>
    <scope>NUCLEOTIDE SEQUENCE [LARGE SCALE GENOMIC DNA]</scope>
    <source>
        <strain evidence="1 2">CGMCC 1.7049</strain>
    </source>
</reference>
<protein>
    <submittedName>
        <fullName evidence="1">Uncharacterized protein</fullName>
    </submittedName>
</protein>
<dbReference type="Proteomes" id="UP000199758">
    <property type="component" value="Unassembled WGS sequence"/>
</dbReference>